<dbReference type="SUPFAM" id="SSF143100">
    <property type="entry name" value="TTHA1013/TTHA0281-like"/>
    <property type="match status" value="1"/>
</dbReference>
<dbReference type="Proteomes" id="UP000323166">
    <property type="component" value="Unassembled WGS sequence"/>
</dbReference>
<dbReference type="RefSeq" id="WP_166512328.1">
    <property type="nucleotide sequence ID" value="NZ_VNHM01000014.1"/>
</dbReference>
<proteinExistence type="predicted"/>
<comment type="caution">
    <text evidence="1">The sequence shown here is derived from an EMBL/GenBank/DDBJ whole genome shotgun (WGS) entry which is preliminary data.</text>
</comment>
<dbReference type="InterPro" id="IPR035069">
    <property type="entry name" value="TTHA1013/TTHA0281-like"/>
</dbReference>
<dbReference type="Gene3D" id="3.30.160.250">
    <property type="match status" value="1"/>
</dbReference>
<protein>
    <submittedName>
        <fullName evidence="1">Putative RNase H-like HicB family nuclease</fullName>
    </submittedName>
</protein>
<dbReference type="AlphaFoldDB" id="A0A5S4ZR18"/>
<evidence type="ECO:0000313" key="1">
    <source>
        <dbReference type="EMBL" id="TYO94525.1"/>
    </source>
</evidence>
<organism evidence="1 2">
    <name type="scientific">Desulfallas thermosapovorans DSM 6562</name>
    <dbReference type="NCBI Taxonomy" id="1121431"/>
    <lineage>
        <taxon>Bacteria</taxon>
        <taxon>Bacillati</taxon>
        <taxon>Bacillota</taxon>
        <taxon>Clostridia</taxon>
        <taxon>Eubacteriales</taxon>
        <taxon>Desulfallaceae</taxon>
        <taxon>Desulfallas</taxon>
    </lineage>
</organism>
<dbReference type="EMBL" id="VNHM01000014">
    <property type="protein sequence ID" value="TYO94525.1"/>
    <property type="molecule type" value="Genomic_DNA"/>
</dbReference>
<accession>A0A5S4ZR18</accession>
<keyword evidence="2" id="KW-1185">Reference proteome</keyword>
<sequence>MCHNDNRVEEAMAKAKYKQLDDGTYYGEIPEYPGVWANERTLEECRRVLQEVLEEWLILKEFENSLEEVEITPEEEEAIAQGIAELDAGLGVKAKDVWKELGLLEDNDQQKKDGD</sequence>
<evidence type="ECO:0000313" key="2">
    <source>
        <dbReference type="Proteomes" id="UP000323166"/>
    </source>
</evidence>
<dbReference type="InterPro" id="IPR049389">
    <property type="entry name" value="TTHA0281-like"/>
</dbReference>
<gene>
    <name evidence="1" type="ORF">LX24_02361</name>
</gene>
<reference evidence="1 2" key="1">
    <citation type="submission" date="2019-07" db="EMBL/GenBank/DDBJ databases">
        <title>Genomic Encyclopedia of Type Strains, Phase I: the one thousand microbial genomes (KMG-I) project.</title>
        <authorList>
            <person name="Kyrpides N."/>
        </authorList>
    </citation>
    <scope>NUCLEOTIDE SEQUENCE [LARGE SCALE GENOMIC DNA]</scope>
    <source>
        <strain evidence="1 2">DSM 6562</strain>
    </source>
</reference>
<dbReference type="Pfam" id="PF21748">
    <property type="entry name" value="UPF0150"/>
    <property type="match status" value="1"/>
</dbReference>
<name>A0A5S4ZR18_9FIRM</name>